<reference evidence="3" key="1">
    <citation type="submission" date="2016-10" db="EMBL/GenBank/DDBJ databases">
        <authorList>
            <person name="Varghese N."/>
            <person name="Submissions S."/>
        </authorList>
    </citation>
    <scope>NUCLEOTIDE SEQUENCE [LARGE SCALE GENOMIC DNA]</scope>
    <source>
        <strain evidence="3">SLAS-1</strain>
    </source>
</reference>
<dbReference type="Proteomes" id="UP000199476">
    <property type="component" value="Unassembled WGS sequence"/>
</dbReference>
<protein>
    <submittedName>
        <fullName evidence="2">Uncharacterized protein</fullName>
    </submittedName>
</protein>
<dbReference type="EMBL" id="FNGO01000051">
    <property type="protein sequence ID" value="SDM52446.1"/>
    <property type="molecule type" value="Genomic_DNA"/>
</dbReference>
<sequence>MTEENFSLDGSAGENGEEIYGGQVTDHSIDNYKAQQEVVLDFAGLDLTVTIMGKKRSEKDDIIIVDPSEILQGEEM</sequence>
<keyword evidence="3" id="KW-1185">Reference proteome</keyword>
<evidence type="ECO:0000256" key="1">
    <source>
        <dbReference type="SAM" id="MobiDB-lite"/>
    </source>
</evidence>
<accession>A0A1G9TXH4</accession>
<name>A0A1G9TXH4_9FIRM</name>
<organism evidence="2 3">
    <name type="scientific">Halarsenatibacter silvermanii</name>
    <dbReference type="NCBI Taxonomy" id="321763"/>
    <lineage>
        <taxon>Bacteria</taxon>
        <taxon>Bacillati</taxon>
        <taxon>Bacillota</taxon>
        <taxon>Clostridia</taxon>
        <taxon>Halanaerobiales</taxon>
        <taxon>Halarsenatibacteraceae</taxon>
        <taxon>Halarsenatibacter</taxon>
    </lineage>
</organism>
<feature type="region of interest" description="Disordered" evidence="1">
    <location>
        <begin position="1"/>
        <end position="22"/>
    </location>
</feature>
<gene>
    <name evidence="2" type="ORF">SAMN04488692_1512</name>
</gene>
<evidence type="ECO:0000313" key="2">
    <source>
        <dbReference type="EMBL" id="SDM52446.1"/>
    </source>
</evidence>
<evidence type="ECO:0000313" key="3">
    <source>
        <dbReference type="Proteomes" id="UP000199476"/>
    </source>
</evidence>
<proteinExistence type="predicted"/>
<dbReference type="RefSeq" id="WP_089762444.1">
    <property type="nucleotide sequence ID" value="NZ_FNGO01000051.1"/>
</dbReference>
<dbReference type="AlphaFoldDB" id="A0A1G9TXH4"/>
<dbReference type="STRING" id="321763.SAMN04488692_1512"/>